<evidence type="ECO:0000256" key="2">
    <source>
        <dbReference type="SAM" id="Phobius"/>
    </source>
</evidence>
<keyword evidence="2" id="KW-0472">Membrane</keyword>
<feature type="transmembrane region" description="Helical" evidence="2">
    <location>
        <begin position="193"/>
        <end position="212"/>
    </location>
</feature>
<keyword evidence="2" id="KW-0812">Transmembrane</keyword>
<feature type="transmembrane region" description="Helical" evidence="2">
    <location>
        <begin position="120"/>
        <end position="141"/>
    </location>
</feature>
<feature type="transmembrane region" description="Helical" evidence="2">
    <location>
        <begin position="153"/>
        <end position="172"/>
    </location>
</feature>
<dbReference type="EMBL" id="BLAF01000029">
    <property type="protein sequence ID" value="GES22205.1"/>
    <property type="molecule type" value="Genomic_DNA"/>
</dbReference>
<comment type="caution">
    <text evidence="3">The sequence shown here is derived from an EMBL/GenBank/DDBJ whole genome shotgun (WGS) entry which is preliminary data.</text>
</comment>
<dbReference type="Proteomes" id="UP000377595">
    <property type="component" value="Unassembled WGS sequence"/>
</dbReference>
<sequence length="337" mass="37212">MPITTPDPTPPDPEEFTRGLAALERHLADAAAPTNTAVQPIHDAPVVRGETRRVQRLRAQVAEAHLLADLQDDDIPLLLDSPKVRKRRRQAHEAARLHELSRQPAQLAYTASKARRRVNIGLTVALVLALGWSTAGVQVFASEGAPQWSPGWVFAWFVEPFMSIALLCFVGAKAFFGTRGQPANDRVLDRIEWLFLGLTLGMNAWPHLPWSLPEGEEFSFARLVLHILGPVVAYAVVTGWPRLLARFAALDHRLTNPLTVAAYSENTDPDRDHRKPFGGVRNGLSEGAHRERLRDLIASGQLPKQPSARAIQRALGCATETASRLRDELADPNPDPR</sequence>
<proteinExistence type="predicted"/>
<dbReference type="AlphaFoldDB" id="A0A5M3XLE9"/>
<evidence type="ECO:0008006" key="5">
    <source>
        <dbReference type="Google" id="ProtNLM"/>
    </source>
</evidence>
<gene>
    <name evidence="3" type="ORF">Aple_051020</name>
</gene>
<protein>
    <recommendedName>
        <fullName evidence="5">Conjugal transfer protein TraI</fullName>
    </recommendedName>
</protein>
<evidence type="ECO:0000313" key="4">
    <source>
        <dbReference type="Proteomes" id="UP000377595"/>
    </source>
</evidence>
<organism evidence="3 4">
    <name type="scientific">Acrocarpospora pleiomorpha</name>
    <dbReference type="NCBI Taxonomy" id="90975"/>
    <lineage>
        <taxon>Bacteria</taxon>
        <taxon>Bacillati</taxon>
        <taxon>Actinomycetota</taxon>
        <taxon>Actinomycetes</taxon>
        <taxon>Streptosporangiales</taxon>
        <taxon>Streptosporangiaceae</taxon>
        <taxon>Acrocarpospora</taxon>
    </lineage>
</organism>
<evidence type="ECO:0000256" key="1">
    <source>
        <dbReference type="SAM" id="MobiDB-lite"/>
    </source>
</evidence>
<keyword evidence="2" id="KW-1133">Transmembrane helix</keyword>
<accession>A0A5M3XLE9</accession>
<name>A0A5M3XLE9_9ACTN</name>
<feature type="region of interest" description="Disordered" evidence="1">
    <location>
        <begin position="265"/>
        <end position="284"/>
    </location>
</feature>
<keyword evidence="4" id="KW-1185">Reference proteome</keyword>
<evidence type="ECO:0000313" key="3">
    <source>
        <dbReference type="EMBL" id="GES22205.1"/>
    </source>
</evidence>
<dbReference type="RefSeq" id="WP_344316071.1">
    <property type="nucleotide sequence ID" value="NZ_BAAAHM010000002.1"/>
</dbReference>
<feature type="transmembrane region" description="Helical" evidence="2">
    <location>
        <begin position="218"/>
        <end position="237"/>
    </location>
</feature>
<reference evidence="3 4" key="1">
    <citation type="submission" date="2019-10" db="EMBL/GenBank/DDBJ databases">
        <title>Whole genome shotgun sequence of Acrocarpospora pleiomorpha NBRC 16267.</title>
        <authorList>
            <person name="Ichikawa N."/>
            <person name="Kimura A."/>
            <person name="Kitahashi Y."/>
            <person name="Komaki H."/>
            <person name="Oguchi A."/>
        </authorList>
    </citation>
    <scope>NUCLEOTIDE SEQUENCE [LARGE SCALE GENOMIC DNA]</scope>
    <source>
        <strain evidence="3 4">NBRC 16267</strain>
    </source>
</reference>